<dbReference type="PROSITE" id="PS50043">
    <property type="entry name" value="HTH_LUXR_2"/>
    <property type="match status" value="1"/>
</dbReference>
<dbReference type="InterPro" id="IPR001789">
    <property type="entry name" value="Sig_transdc_resp-reg_receiver"/>
</dbReference>
<gene>
    <name evidence="6" type="ORF">EKO23_00260</name>
</gene>
<protein>
    <submittedName>
        <fullName evidence="6">Response regulator transcription factor</fullName>
    </submittedName>
</protein>
<dbReference type="InterPro" id="IPR011006">
    <property type="entry name" value="CheY-like_superfamily"/>
</dbReference>
<dbReference type="PANTHER" id="PTHR43214">
    <property type="entry name" value="TWO-COMPONENT RESPONSE REGULATOR"/>
    <property type="match status" value="1"/>
</dbReference>
<dbReference type="Gene3D" id="3.40.50.2300">
    <property type="match status" value="1"/>
</dbReference>
<sequence>MTTVGSVRVVVADDHPMYLYGLTAILQQADGVDVVASVGDGAALVRAVTEHAPDVVVTDLSMPDLDGVAATRRLLESRPDLGVLVLTMHEDDEHVFAALRAGARGYLVKGADGDEIARAVHAVAGGDAVYGGSVARRIVAFYSGATESPAARAFPDLTPREREVLELLAVGCRNHEIARRLGMSEKTVRNHVSQVLAKLQVPDRTAAALRAREAGLA</sequence>
<dbReference type="SMART" id="SM00448">
    <property type="entry name" value="REC"/>
    <property type="match status" value="1"/>
</dbReference>
<dbReference type="Proteomes" id="UP000295198">
    <property type="component" value="Unassembled WGS sequence"/>
</dbReference>
<comment type="caution">
    <text evidence="6">The sequence shown here is derived from an EMBL/GenBank/DDBJ whole genome shotgun (WGS) entry which is preliminary data.</text>
</comment>
<evidence type="ECO:0000256" key="1">
    <source>
        <dbReference type="ARBA" id="ARBA00022553"/>
    </source>
</evidence>
<keyword evidence="1 3" id="KW-0597">Phosphoprotein</keyword>
<keyword evidence="2" id="KW-0238">DNA-binding</keyword>
<evidence type="ECO:0000256" key="3">
    <source>
        <dbReference type="PROSITE-ProRule" id="PRU00169"/>
    </source>
</evidence>
<accession>A0A4Q4ZMR4</accession>
<dbReference type="InterPro" id="IPR000792">
    <property type="entry name" value="Tscrpt_reg_LuxR_C"/>
</dbReference>
<evidence type="ECO:0000259" key="4">
    <source>
        <dbReference type="PROSITE" id="PS50043"/>
    </source>
</evidence>
<feature type="domain" description="HTH luxR-type" evidence="4">
    <location>
        <begin position="150"/>
        <end position="215"/>
    </location>
</feature>
<feature type="modified residue" description="4-aspartylphosphate" evidence="3">
    <location>
        <position position="59"/>
    </location>
</feature>
<organism evidence="6 7">
    <name type="scientific">Nocardioides guangzhouensis</name>
    <dbReference type="NCBI Taxonomy" id="2497878"/>
    <lineage>
        <taxon>Bacteria</taxon>
        <taxon>Bacillati</taxon>
        <taxon>Actinomycetota</taxon>
        <taxon>Actinomycetes</taxon>
        <taxon>Propionibacteriales</taxon>
        <taxon>Nocardioidaceae</taxon>
        <taxon>Nocardioides</taxon>
    </lineage>
</organism>
<dbReference type="OrthoDB" id="9808843at2"/>
<dbReference type="InterPro" id="IPR016032">
    <property type="entry name" value="Sig_transdc_resp-reg_C-effctor"/>
</dbReference>
<dbReference type="SUPFAM" id="SSF52172">
    <property type="entry name" value="CheY-like"/>
    <property type="match status" value="1"/>
</dbReference>
<dbReference type="Pfam" id="PF00072">
    <property type="entry name" value="Response_reg"/>
    <property type="match status" value="1"/>
</dbReference>
<dbReference type="InterPro" id="IPR039420">
    <property type="entry name" value="WalR-like"/>
</dbReference>
<evidence type="ECO:0000256" key="2">
    <source>
        <dbReference type="ARBA" id="ARBA00023125"/>
    </source>
</evidence>
<keyword evidence="7" id="KW-1185">Reference proteome</keyword>
<dbReference type="SUPFAM" id="SSF46894">
    <property type="entry name" value="C-terminal effector domain of the bipartite response regulators"/>
    <property type="match status" value="1"/>
</dbReference>
<feature type="domain" description="Response regulatory" evidence="5">
    <location>
        <begin position="8"/>
        <end position="124"/>
    </location>
</feature>
<dbReference type="GO" id="GO:0000160">
    <property type="term" value="P:phosphorelay signal transduction system"/>
    <property type="evidence" value="ECO:0007669"/>
    <property type="project" value="InterPro"/>
</dbReference>
<dbReference type="InterPro" id="IPR058245">
    <property type="entry name" value="NreC/VraR/RcsB-like_REC"/>
</dbReference>
<evidence type="ECO:0000313" key="7">
    <source>
        <dbReference type="Proteomes" id="UP000295198"/>
    </source>
</evidence>
<dbReference type="PRINTS" id="PR00038">
    <property type="entry name" value="HTHLUXR"/>
</dbReference>
<reference evidence="6 7" key="1">
    <citation type="submission" date="2019-01" db="EMBL/GenBank/DDBJ databases">
        <title>Nocardioides guangzhouensis sp. nov., an actinobacterium isolated from soil.</title>
        <authorList>
            <person name="Fu Y."/>
            <person name="Cai Y."/>
            <person name="Lin Z."/>
            <person name="Chen P."/>
        </authorList>
    </citation>
    <scope>NUCLEOTIDE SEQUENCE [LARGE SCALE GENOMIC DNA]</scope>
    <source>
        <strain evidence="6 7">130</strain>
    </source>
</reference>
<dbReference type="EMBL" id="SDKM01000001">
    <property type="protein sequence ID" value="RYP88911.1"/>
    <property type="molecule type" value="Genomic_DNA"/>
</dbReference>
<name>A0A4Q4ZMR4_9ACTN</name>
<dbReference type="RefSeq" id="WP_134712893.1">
    <property type="nucleotide sequence ID" value="NZ_SDKM01000001.1"/>
</dbReference>
<dbReference type="Pfam" id="PF00196">
    <property type="entry name" value="GerE"/>
    <property type="match status" value="1"/>
</dbReference>
<dbReference type="GO" id="GO:0003677">
    <property type="term" value="F:DNA binding"/>
    <property type="evidence" value="ECO:0007669"/>
    <property type="project" value="UniProtKB-KW"/>
</dbReference>
<dbReference type="AlphaFoldDB" id="A0A4Q4ZMR4"/>
<dbReference type="SMART" id="SM00421">
    <property type="entry name" value="HTH_LUXR"/>
    <property type="match status" value="1"/>
</dbReference>
<evidence type="ECO:0000313" key="6">
    <source>
        <dbReference type="EMBL" id="RYP88911.1"/>
    </source>
</evidence>
<evidence type="ECO:0000259" key="5">
    <source>
        <dbReference type="PROSITE" id="PS50110"/>
    </source>
</evidence>
<dbReference type="CDD" id="cd06170">
    <property type="entry name" value="LuxR_C_like"/>
    <property type="match status" value="1"/>
</dbReference>
<dbReference type="GO" id="GO:0006355">
    <property type="term" value="P:regulation of DNA-templated transcription"/>
    <property type="evidence" value="ECO:0007669"/>
    <property type="project" value="InterPro"/>
</dbReference>
<proteinExistence type="predicted"/>
<dbReference type="CDD" id="cd17535">
    <property type="entry name" value="REC_NarL-like"/>
    <property type="match status" value="1"/>
</dbReference>
<dbReference type="PROSITE" id="PS50110">
    <property type="entry name" value="RESPONSE_REGULATORY"/>
    <property type="match status" value="1"/>
</dbReference>